<evidence type="ECO:0000313" key="1">
    <source>
        <dbReference type="EMBL" id="DAD72067.1"/>
    </source>
</evidence>
<organism evidence="1">
    <name type="scientific">Siphoviridae sp. ctVFv13</name>
    <dbReference type="NCBI Taxonomy" id="2827576"/>
    <lineage>
        <taxon>Viruses</taxon>
        <taxon>Duplodnaviria</taxon>
        <taxon>Heunggongvirae</taxon>
        <taxon>Uroviricota</taxon>
        <taxon>Caudoviricetes</taxon>
    </lineage>
</organism>
<name>A0A8S5LQE8_9CAUD</name>
<accession>A0A8S5LQE8</accession>
<protein>
    <submittedName>
        <fullName evidence="1">Uncharacterized protein</fullName>
    </submittedName>
</protein>
<sequence>MSGMEQIITLKVDLEYPKEAHHAIDEATKAYEESKKRWDAFEINEAKSRARDILYNLCNEGYSMIWTVTDGAVGLTIWKSFKEPSVGQCYMPKESLFDIWVEKLVALCIATGREVPKFITDKAGECW</sequence>
<dbReference type="EMBL" id="BK015893">
    <property type="protein sequence ID" value="DAD72067.1"/>
    <property type="molecule type" value="Genomic_DNA"/>
</dbReference>
<proteinExistence type="predicted"/>
<reference evidence="1" key="1">
    <citation type="journal article" date="2021" name="Proc. Natl. Acad. Sci. U.S.A.">
        <title>A Catalog of Tens of Thousands of Viruses from Human Metagenomes Reveals Hidden Associations with Chronic Diseases.</title>
        <authorList>
            <person name="Tisza M.J."/>
            <person name="Buck C.B."/>
        </authorList>
    </citation>
    <scope>NUCLEOTIDE SEQUENCE</scope>
    <source>
        <strain evidence="1">CtVFv13</strain>
    </source>
</reference>